<dbReference type="NCBIfam" id="NF001859">
    <property type="entry name" value="PRK00591.1"/>
    <property type="match status" value="1"/>
</dbReference>
<evidence type="ECO:0000256" key="6">
    <source>
        <dbReference type="ARBA" id="ARBA00022917"/>
    </source>
</evidence>
<evidence type="ECO:0000256" key="8">
    <source>
        <dbReference type="NCBIfam" id="TIGR00019"/>
    </source>
</evidence>
<keyword evidence="5 7" id="KW-0963">Cytoplasm</keyword>
<evidence type="ECO:0000259" key="10">
    <source>
        <dbReference type="PROSITE" id="PS00745"/>
    </source>
</evidence>
<comment type="function">
    <text evidence="1 7">Peptide chain release factor 1 directs the termination of translation in response to the peptide chain termination codons UAG and UAA.</text>
</comment>
<evidence type="ECO:0000256" key="5">
    <source>
        <dbReference type="ARBA" id="ARBA00022490"/>
    </source>
</evidence>
<dbReference type="FunFam" id="3.30.70.1660:FF:000002">
    <property type="entry name" value="Peptide chain release factor 1"/>
    <property type="match status" value="1"/>
</dbReference>
<dbReference type="FunFam" id="3.30.160.20:FF:000004">
    <property type="entry name" value="Peptide chain release factor 1"/>
    <property type="match status" value="1"/>
</dbReference>
<sequence length="361" mass="41208">MNERLESLLRRHEEVSRLIQDPELVRDQKKYRDTMKEYSQLEALASTQRETEEISGQLEDAKSLSQNEKDPEMREMAKEELRELETRLKDAEDRLKFLLIPRDPLDEKNIIMEIRAGTGGDEAALFASDLYRMYARFAETRGWKFEIMSSNETELGGFKEIVFSITGNNVYENLRYESGVHRVQRVPATEASGRIHTSAVTVAVLPEADETEIDIRQEDLRIDVMRAGGPGGQCVNTTDSAVRITHIPTGVVVHCQDEKSQIKNKAKAMRILRARVYEMEEAKAASERAEARKNQVGSGDRSERIRTYNFPQNRLTDHRINLTLYKLDLIMQGDVEELFDALKLSAREELLQTTASVIAAS</sequence>
<reference evidence="12" key="1">
    <citation type="submission" date="2009-12" db="EMBL/GenBank/DDBJ databases">
        <title>Complete sequence of Treponema primitia strain ZAS-2.</title>
        <authorList>
            <person name="Tetu S.G."/>
            <person name="Matson E."/>
            <person name="Ren Q."/>
            <person name="Seshadri R."/>
            <person name="Elbourne L."/>
            <person name="Hassan K.A."/>
            <person name="Durkin A."/>
            <person name="Radune D."/>
            <person name="Mohamoud Y."/>
            <person name="Shay R."/>
            <person name="Jin S."/>
            <person name="Zhang X."/>
            <person name="Lucey K."/>
            <person name="Ballor N.R."/>
            <person name="Ottesen E."/>
            <person name="Rosenthal R."/>
            <person name="Allen A."/>
            <person name="Leadbetter J.R."/>
            <person name="Paulsen I.T."/>
        </authorList>
    </citation>
    <scope>NUCLEOTIDE SEQUENCE [LARGE SCALE GENOMIC DNA]</scope>
    <source>
        <strain evidence="12">ATCC BAA-887 / DSM 12427 / ZAS-2</strain>
    </source>
</reference>
<evidence type="ECO:0000256" key="4">
    <source>
        <dbReference type="ARBA" id="ARBA00022481"/>
    </source>
</evidence>
<dbReference type="AlphaFoldDB" id="F5YPJ1"/>
<dbReference type="OrthoDB" id="9806673at2"/>
<dbReference type="Proteomes" id="UP000009223">
    <property type="component" value="Chromosome"/>
</dbReference>
<dbReference type="eggNOG" id="COG0216">
    <property type="taxonomic scope" value="Bacteria"/>
</dbReference>
<evidence type="ECO:0000256" key="1">
    <source>
        <dbReference type="ARBA" id="ARBA00002986"/>
    </source>
</evidence>
<dbReference type="InterPro" id="IPR004373">
    <property type="entry name" value="RF-1"/>
</dbReference>
<evidence type="ECO:0000256" key="9">
    <source>
        <dbReference type="SAM" id="MobiDB-lite"/>
    </source>
</evidence>
<dbReference type="HAMAP" id="MF_00093">
    <property type="entry name" value="Rel_fac_1"/>
    <property type="match status" value="1"/>
</dbReference>
<comment type="subcellular location">
    <subcellularLocation>
        <location evidence="2 7">Cytoplasm</location>
    </subcellularLocation>
</comment>
<dbReference type="FunFam" id="3.30.70.1660:FF:000004">
    <property type="entry name" value="Peptide chain release factor 1"/>
    <property type="match status" value="1"/>
</dbReference>
<comment type="similarity">
    <text evidence="3 7">Belongs to the prokaryotic/mitochondrial release factor family.</text>
</comment>
<name>F5YPJ1_TREPZ</name>
<feature type="modified residue" description="N5-methylglutamine" evidence="7">
    <location>
        <position position="233"/>
    </location>
</feature>
<organism evidence="11 12">
    <name type="scientific">Treponema primitia (strain ATCC BAA-887 / DSM 12427 / ZAS-2)</name>
    <dbReference type="NCBI Taxonomy" id="545694"/>
    <lineage>
        <taxon>Bacteria</taxon>
        <taxon>Pseudomonadati</taxon>
        <taxon>Spirochaetota</taxon>
        <taxon>Spirochaetia</taxon>
        <taxon>Spirochaetales</taxon>
        <taxon>Treponemataceae</taxon>
        <taxon>Treponema</taxon>
    </lineage>
</organism>
<dbReference type="Pfam" id="PF03462">
    <property type="entry name" value="PCRF"/>
    <property type="match status" value="1"/>
</dbReference>
<dbReference type="RefSeq" id="WP_015708600.1">
    <property type="nucleotide sequence ID" value="NC_015578.1"/>
</dbReference>
<dbReference type="Gene3D" id="6.10.140.1950">
    <property type="match status" value="1"/>
</dbReference>
<protein>
    <recommendedName>
        <fullName evidence="7 8">Peptide chain release factor 1</fullName>
        <shortName evidence="7">RF-1</shortName>
    </recommendedName>
</protein>
<dbReference type="Pfam" id="PF00472">
    <property type="entry name" value="RF-1"/>
    <property type="match status" value="1"/>
</dbReference>
<keyword evidence="4 7" id="KW-0488">Methylation</keyword>
<dbReference type="GO" id="GO:0016149">
    <property type="term" value="F:translation release factor activity, codon specific"/>
    <property type="evidence" value="ECO:0007669"/>
    <property type="project" value="UniProtKB-UniRule"/>
</dbReference>
<feature type="region of interest" description="Disordered" evidence="9">
    <location>
        <begin position="43"/>
        <end position="75"/>
    </location>
</feature>
<dbReference type="NCBIfam" id="TIGR00019">
    <property type="entry name" value="prfA"/>
    <property type="match status" value="1"/>
</dbReference>
<proteinExistence type="inferred from homology"/>
<gene>
    <name evidence="7 11" type="primary">prfA</name>
    <name evidence="11" type="ordered locus">TREPR_1506</name>
</gene>
<comment type="PTM">
    <text evidence="7">Methylated by PrmC. Methylation increases the termination efficiency of RF1.</text>
</comment>
<dbReference type="PANTHER" id="PTHR43804:SF7">
    <property type="entry name" value="LD18447P"/>
    <property type="match status" value="1"/>
</dbReference>
<dbReference type="EMBL" id="CP001843">
    <property type="protein sequence ID" value="AEF86475.1"/>
    <property type="molecule type" value="Genomic_DNA"/>
</dbReference>
<dbReference type="GO" id="GO:0005829">
    <property type="term" value="C:cytosol"/>
    <property type="evidence" value="ECO:0007669"/>
    <property type="project" value="UniProtKB-ARBA"/>
</dbReference>
<accession>F5YPJ1</accession>
<evidence type="ECO:0000256" key="7">
    <source>
        <dbReference type="HAMAP-Rule" id="MF_00093"/>
    </source>
</evidence>
<evidence type="ECO:0000256" key="2">
    <source>
        <dbReference type="ARBA" id="ARBA00004496"/>
    </source>
</evidence>
<reference evidence="11 12" key="2">
    <citation type="journal article" date="2011" name="ISME J.">
        <title>RNA-seq reveals cooperative metabolic interactions between two termite-gut spirochete species in co-culture.</title>
        <authorList>
            <person name="Rosenthal A.Z."/>
            <person name="Matson E.G."/>
            <person name="Eldar A."/>
            <person name="Leadbetter J.R."/>
        </authorList>
    </citation>
    <scope>NUCLEOTIDE SEQUENCE [LARGE SCALE GENOMIC DNA]</scope>
    <source>
        <strain evidence="12">ATCC BAA-887 / DSM 12427 / ZAS-2</strain>
    </source>
</reference>
<dbReference type="SUPFAM" id="SSF75620">
    <property type="entry name" value="Release factor"/>
    <property type="match status" value="1"/>
</dbReference>
<dbReference type="Gene3D" id="3.30.160.20">
    <property type="match status" value="1"/>
</dbReference>
<dbReference type="PROSITE" id="PS00745">
    <property type="entry name" value="RF_PROK_I"/>
    <property type="match status" value="1"/>
</dbReference>
<dbReference type="InterPro" id="IPR005139">
    <property type="entry name" value="PCRF"/>
</dbReference>
<dbReference type="SMART" id="SM00937">
    <property type="entry name" value="PCRF"/>
    <property type="match status" value="1"/>
</dbReference>
<keyword evidence="6 7" id="KW-0648">Protein biosynthesis</keyword>
<dbReference type="InterPro" id="IPR045853">
    <property type="entry name" value="Pep_chain_release_fac_I_sf"/>
</dbReference>
<dbReference type="InterPro" id="IPR050057">
    <property type="entry name" value="Prokaryotic/Mito_RF"/>
</dbReference>
<dbReference type="STRING" id="545694.TREPR_1506"/>
<feature type="compositionally biased region" description="Basic and acidic residues" evidence="9">
    <location>
        <begin position="59"/>
        <end position="75"/>
    </location>
</feature>
<keyword evidence="12" id="KW-1185">Reference proteome</keyword>
<evidence type="ECO:0000313" key="12">
    <source>
        <dbReference type="Proteomes" id="UP000009223"/>
    </source>
</evidence>
<dbReference type="PANTHER" id="PTHR43804">
    <property type="entry name" value="LD18447P"/>
    <property type="match status" value="1"/>
</dbReference>
<dbReference type="Gene3D" id="3.30.70.1660">
    <property type="match status" value="1"/>
</dbReference>
<evidence type="ECO:0000313" key="11">
    <source>
        <dbReference type="EMBL" id="AEF86475.1"/>
    </source>
</evidence>
<dbReference type="HOGENOM" id="CLU_036856_0_1_12"/>
<evidence type="ECO:0000256" key="3">
    <source>
        <dbReference type="ARBA" id="ARBA00010835"/>
    </source>
</evidence>
<dbReference type="InterPro" id="IPR000352">
    <property type="entry name" value="Pep_chain_release_fac_I"/>
</dbReference>
<dbReference type="KEGG" id="tpi:TREPR_1506"/>
<feature type="domain" description="Prokaryotic-type class I peptide chain release factors" evidence="10">
    <location>
        <begin position="226"/>
        <end position="242"/>
    </location>
</feature>